<reference evidence="2 3" key="1">
    <citation type="submission" date="2015-01" db="EMBL/GenBank/DDBJ databases">
        <title>Paenibacillus swuensis/DY6/whole genome sequencing.</title>
        <authorList>
            <person name="Kim M.K."/>
            <person name="Srinivasan S."/>
            <person name="Lee J.-J."/>
        </authorList>
    </citation>
    <scope>NUCLEOTIDE SEQUENCE [LARGE SCALE GENOMIC DNA]</scope>
    <source>
        <strain evidence="2 3">DY6</strain>
    </source>
</reference>
<dbReference type="Pfam" id="PF06961">
    <property type="entry name" value="DUF1294"/>
    <property type="match status" value="1"/>
</dbReference>
<name>A0A172TFF0_9BACL</name>
<keyword evidence="1" id="KW-0812">Transmembrane</keyword>
<dbReference type="Proteomes" id="UP000076927">
    <property type="component" value="Chromosome"/>
</dbReference>
<feature type="transmembrane region" description="Helical" evidence="1">
    <location>
        <begin position="33"/>
        <end position="54"/>
    </location>
</feature>
<protein>
    <submittedName>
        <fullName evidence="2">Membrane protein</fullName>
    </submittedName>
</protein>
<keyword evidence="3" id="KW-1185">Reference proteome</keyword>
<dbReference type="InterPro" id="IPR010718">
    <property type="entry name" value="DUF1294"/>
</dbReference>
<evidence type="ECO:0000256" key="1">
    <source>
        <dbReference type="SAM" id="Phobius"/>
    </source>
</evidence>
<dbReference type="RefSeq" id="WP_068604538.1">
    <property type="nucleotide sequence ID" value="NZ_CP011388.1"/>
</dbReference>
<dbReference type="KEGG" id="pswu:SY83_04210"/>
<evidence type="ECO:0000313" key="2">
    <source>
        <dbReference type="EMBL" id="ANE45634.1"/>
    </source>
</evidence>
<gene>
    <name evidence="2" type="ORF">SY83_04210</name>
</gene>
<feature type="transmembrane region" description="Helical" evidence="1">
    <location>
        <begin position="66"/>
        <end position="85"/>
    </location>
</feature>
<dbReference type="GO" id="GO:0003676">
    <property type="term" value="F:nucleic acid binding"/>
    <property type="evidence" value="ECO:0007669"/>
    <property type="project" value="InterPro"/>
</dbReference>
<dbReference type="PIRSF" id="PIRSF002599">
    <property type="entry name" value="Cold_shock_A"/>
    <property type="match status" value="1"/>
</dbReference>
<dbReference type="PATRIC" id="fig|1178515.4.peg.840"/>
<organism evidence="2 3">
    <name type="scientific">Paenibacillus swuensis</name>
    <dbReference type="NCBI Taxonomy" id="1178515"/>
    <lineage>
        <taxon>Bacteria</taxon>
        <taxon>Bacillati</taxon>
        <taxon>Bacillota</taxon>
        <taxon>Bacilli</taxon>
        <taxon>Bacillales</taxon>
        <taxon>Paenibacillaceae</taxon>
        <taxon>Paenibacillus</taxon>
    </lineage>
</organism>
<evidence type="ECO:0000313" key="3">
    <source>
        <dbReference type="Proteomes" id="UP000076927"/>
    </source>
</evidence>
<keyword evidence="1" id="KW-0472">Membrane</keyword>
<dbReference type="AlphaFoldDB" id="A0A172TFF0"/>
<dbReference type="OrthoDB" id="1698854at2"/>
<proteinExistence type="predicted"/>
<dbReference type="InterPro" id="IPR012156">
    <property type="entry name" value="Cold_shock_CspA"/>
</dbReference>
<accession>A0A172TFF0</accession>
<keyword evidence="1" id="KW-1133">Transmembrane helix</keyword>
<feature type="transmembrane region" description="Helical" evidence="1">
    <location>
        <begin position="6"/>
        <end position="21"/>
    </location>
</feature>
<dbReference type="EMBL" id="CP011388">
    <property type="protein sequence ID" value="ANE45634.1"/>
    <property type="molecule type" value="Genomic_DNA"/>
</dbReference>
<dbReference type="STRING" id="1178515.SY83_04210"/>
<sequence>MQWLTVILAVMNIAGFIMMGTDKKRARNQEWRIPETNLFGAAFLGGALGVLAGMKVFRHKTQHLSFRYGIPALLVFNIAVVYYMVSKLGM</sequence>